<evidence type="ECO:0000313" key="1">
    <source>
        <dbReference type="EMBL" id="GET42837.1"/>
    </source>
</evidence>
<evidence type="ECO:0000313" key="2">
    <source>
        <dbReference type="Proteomes" id="UP001050975"/>
    </source>
</evidence>
<reference evidence="1" key="1">
    <citation type="submission" date="2019-10" db="EMBL/GenBank/DDBJ databases">
        <title>Draft genome sequece of Microseira wollei NIES-4236.</title>
        <authorList>
            <person name="Yamaguchi H."/>
            <person name="Suzuki S."/>
            <person name="Kawachi M."/>
        </authorList>
    </citation>
    <scope>NUCLEOTIDE SEQUENCE</scope>
    <source>
        <strain evidence="1">NIES-4236</strain>
    </source>
</reference>
<sequence>MGRGCSLAFTILVRLRLNYEGRALQTKSAFAGGKDVNSGVAMSKRKKHNLQWVKQTLELKDDHNWKSQPGTKIFVAGRGALRFDVPADWHFEPQEKSFRFLDKKPPHDDCCLEASFNLLPPGDWGDFPLVPLLRKVVEEDTRDAIEKGEIIRLKRQTARLVWTQFKFMDPKEHREAYSRICIGLGSGVQCLITFDFWVDDAERVTPVWDTVMDSLVLGLFIRDPRTGFAFPD</sequence>
<dbReference type="Proteomes" id="UP001050975">
    <property type="component" value="Unassembled WGS sequence"/>
</dbReference>
<dbReference type="AlphaFoldDB" id="A0AAV3XSJ5"/>
<protein>
    <submittedName>
        <fullName evidence="1">Uncharacterized protein</fullName>
    </submittedName>
</protein>
<name>A0AAV3XSJ5_9CYAN</name>
<gene>
    <name evidence="1" type="ORF">MiSe_76550</name>
</gene>
<comment type="caution">
    <text evidence="1">The sequence shown here is derived from an EMBL/GenBank/DDBJ whole genome shotgun (WGS) entry which is preliminary data.</text>
</comment>
<organism evidence="1 2">
    <name type="scientific">Microseira wollei NIES-4236</name>
    <dbReference type="NCBI Taxonomy" id="2530354"/>
    <lineage>
        <taxon>Bacteria</taxon>
        <taxon>Bacillati</taxon>
        <taxon>Cyanobacteriota</taxon>
        <taxon>Cyanophyceae</taxon>
        <taxon>Oscillatoriophycideae</taxon>
        <taxon>Aerosakkonematales</taxon>
        <taxon>Aerosakkonemataceae</taxon>
        <taxon>Microseira</taxon>
    </lineage>
</organism>
<keyword evidence="2" id="KW-1185">Reference proteome</keyword>
<proteinExistence type="predicted"/>
<accession>A0AAV3XSJ5</accession>
<dbReference type="EMBL" id="BLAY01000184">
    <property type="protein sequence ID" value="GET42837.1"/>
    <property type="molecule type" value="Genomic_DNA"/>
</dbReference>